<keyword evidence="2" id="KW-0808">Transferase</keyword>
<gene>
    <name evidence="2" type="ORF">BO97DRAFT_444370</name>
</gene>
<dbReference type="Proteomes" id="UP000248961">
    <property type="component" value="Unassembled WGS sequence"/>
</dbReference>
<dbReference type="InterPro" id="IPR013216">
    <property type="entry name" value="Methyltransf_11"/>
</dbReference>
<dbReference type="Pfam" id="PF08241">
    <property type="entry name" value="Methyltransf_11"/>
    <property type="match status" value="1"/>
</dbReference>
<dbReference type="GO" id="GO:0008757">
    <property type="term" value="F:S-adenosylmethionine-dependent methyltransferase activity"/>
    <property type="evidence" value="ECO:0007669"/>
    <property type="project" value="InterPro"/>
</dbReference>
<dbReference type="InterPro" id="IPR052356">
    <property type="entry name" value="Thiol_S-MT"/>
</dbReference>
<organism evidence="2 3">
    <name type="scientific">Aspergillus homomorphus (strain CBS 101889)</name>
    <dbReference type="NCBI Taxonomy" id="1450537"/>
    <lineage>
        <taxon>Eukaryota</taxon>
        <taxon>Fungi</taxon>
        <taxon>Dikarya</taxon>
        <taxon>Ascomycota</taxon>
        <taxon>Pezizomycotina</taxon>
        <taxon>Eurotiomycetes</taxon>
        <taxon>Eurotiomycetidae</taxon>
        <taxon>Eurotiales</taxon>
        <taxon>Aspergillaceae</taxon>
        <taxon>Aspergillus</taxon>
        <taxon>Aspergillus subgen. Circumdati</taxon>
    </lineage>
</organism>
<dbReference type="GeneID" id="37202745"/>
<dbReference type="PANTHER" id="PTHR45036:SF1">
    <property type="entry name" value="METHYLTRANSFERASE LIKE 7A"/>
    <property type="match status" value="1"/>
</dbReference>
<dbReference type="GO" id="GO:0032259">
    <property type="term" value="P:methylation"/>
    <property type="evidence" value="ECO:0007669"/>
    <property type="project" value="UniProtKB-KW"/>
</dbReference>
<accession>A0A395HVM2</accession>
<dbReference type="OrthoDB" id="540004at2759"/>
<dbReference type="AlphaFoldDB" id="A0A395HVM2"/>
<dbReference type="Gene3D" id="3.40.50.150">
    <property type="entry name" value="Vaccinia Virus protein VP39"/>
    <property type="match status" value="1"/>
</dbReference>
<dbReference type="PANTHER" id="PTHR45036">
    <property type="entry name" value="METHYLTRANSFERASE LIKE 7B"/>
    <property type="match status" value="1"/>
</dbReference>
<reference evidence="2 3" key="1">
    <citation type="submission" date="2018-02" db="EMBL/GenBank/DDBJ databases">
        <title>The genomes of Aspergillus section Nigri reveals drivers in fungal speciation.</title>
        <authorList>
            <consortium name="DOE Joint Genome Institute"/>
            <person name="Vesth T.C."/>
            <person name="Nybo J."/>
            <person name="Theobald S."/>
            <person name="Brandl J."/>
            <person name="Frisvad J.C."/>
            <person name="Nielsen K.F."/>
            <person name="Lyhne E.K."/>
            <person name="Kogle M.E."/>
            <person name="Kuo A."/>
            <person name="Riley R."/>
            <person name="Clum A."/>
            <person name="Nolan M."/>
            <person name="Lipzen A."/>
            <person name="Salamov A."/>
            <person name="Henrissat B."/>
            <person name="Wiebenga A."/>
            <person name="De vries R.P."/>
            <person name="Grigoriev I.V."/>
            <person name="Mortensen U.H."/>
            <person name="Andersen M.R."/>
            <person name="Baker S.E."/>
        </authorList>
    </citation>
    <scope>NUCLEOTIDE SEQUENCE [LARGE SCALE GENOMIC DNA]</scope>
    <source>
        <strain evidence="2 3">CBS 101889</strain>
    </source>
</reference>
<dbReference type="SUPFAM" id="SSF53335">
    <property type="entry name" value="S-adenosyl-L-methionine-dependent methyltransferases"/>
    <property type="match status" value="1"/>
</dbReference>
<evidence type="ECO:0000313" key="2">
    <source>
        <dbReference type="EMBL" id="RAL10888.1"/>
    </source>
</evidence>
<dbReference type="InterPro" id="IPR029063">
    <property type="entry name" value="SAM-dependent_MTases_sf"/>
</dbReference>
<keyword evidence="3" id="KW-1185">Reference proteome</keyword>
<name>A0A395HVM2_ASPHC</name>
<sequence length="255" mass="28663">MGIDLKNRVISYVDKYKLLLDAFKSIWTVYSSNDRATEGPVRSRAFAQWYGKVAPNFIAYEDTTSLPSLAAVAHGTVLELGPGSGNQLQRYKMDNITKIYGVEPNVAFEDALHARIEKLQLSDKYVPVFCDIRDTAALERHGIVEGSIDCVTSFQVLCSADDPEDVVAQAWRLLKPGGELIVWEHGASSDWLTFVVQKVWNLLWPLALDGCSLDRPIMNILLKSADWEIVDLRYEGEKWSLMPRVSGTLRKVQRG</sequence>
<keyword evidence="2" id="KW-0489">Methyltransferase</keyword>
<evidence type="ECO:0000259" key="1">
    <source>
        <dbReference type="Pfam" id="PF08241"/>
    </source>
</evidence>
<dbReference type="STRING" id="1450537.A0A395HVM2"/>
<dbReference type="RefSeq" id="XP_025550042.1">
    <property type="nucleotide sequence ID" value="XM_025698456.1"/>
</dbReference>
<dbReference type="VEuPathDB" id="FungiDB:BO97DRAFT_444370"/>
<dbReference type="CDD" id="cd02440">
    <property type="entry name" value="AdoMet_MTases"/>
    <property type="match status" value="1"/>
</dbReference>
<evidence type="ECO:0000313" key="3">
    <source>
        <dbReference type="Proteomes" id="UP000248961"/>
    </source>
</evidence>
<proteinExistence type="predicted"/>
<dbReference type="EMBL" id="KZ824292">
    <property type="protein sequence ID" value="RAL10888.1"/>
    <property type="molecule type" value="Genomic_DNA"/>
</dbReference>
<feature type="domain" description="Methyltransferase type 11" evidence="1">
    <location>
        <begin position="78"/>
        <end position="182"/>
    </location>
</feature>
<protein>
    <submittedName>
        <fullName evidence="2">S-adenosyl-L-methionine-dependent methyltransferase</fullName>
    </submittedName>
</protein>